<evidence type="ECO:0000256" key="5">
    <source>
        <dbReference type="ARBA" id="ARBA00023136"/>
    </source>
</evidence>
<dbReference type="CDD" id="cd17324">
    <property type="entry name" value="MFS_NepI_like"/>
    <property type="match status" value="1"/>
</dbReference>
<feature type="domain" description="Major facilitator superfamily (MFS) profile" evidence="7">
    <location>
        <begin position="18"/>
        <end position="396"/>
    </location>
</feature>
<feature type="transmembrane region" description="Helical" evidence="6">
    <location>
        <begin position="18"/>
        <end position="42"/>
    </location>
</feature>
<feature type="transmembrane region" description="Helical" evidence="6">
    <location>
        <begin position="175"/>
        <end position="194"/>
    </location>
</feature>
<dbReference type="InterPro" id="IPR011701">
    <property type="entry name" value="MFS"/>
</dbReference>
<evidence type="ECO:0000256" key="6">
    <source>
        <dbReference type="SAM" id="Phobius"/>
    </source>
</evidence>
<feature type="transmembrane region" description="Helical" evidence="6">
    <location>
        <begin position="86"/>
        <end position="109"/>
    </location>
</feature>
<feature type="transmembrane region" description="Helical" evidence="6">
    <location>
        <begin position="62"/>
        <end position="79"/>
    </location>
</feature>
<dbReference type="EMBL" id="CP094619">
    <property type="protein sequence ID" value="UQN36890.1"/>
    <property type="molecule type" value="Genomic_DNA"/>
</dbReference>
<evidence type="ECO:0000256" key="2">
    <source>
        <dbReference type="ARBA" id="ARBA00022475"/>
    </source>
</evidence>
<feature type="transmembrane region" description="Helical" evidence="6">
    <location>
        <begin position="371"/>
        <end position="391"/>
    </location>
</feature>
<evidence type="ECO:0000259" key="7">
    <source>
        <dbReference type="PROSITE" id="PS50850"/>
    </source>
</evidence>
<dbReference type="Proteomes" id="UP000831759">
    <property type="component" value="Chromosome"/>
</dbReference>
<comment type="subcellular location">
    <subcellularLocation>
        <location evidence="1">Cell membrane</location>
        <topology evidence="1">Multi-pass membrane protein</topology>
    </subcellularLocation>
</comment>
<dbReference type="InterPro" id="IPR020846">
    <property type="entry name" value="MFS_dom"/>
</dbReference>
<dbReference type="GeneID" id="96868078"/>
<feature type="transmembrane region" description="Helical" evidence="6">
    <location>
        <begin position="309"/>
        <end position="332"/>
    </location>
</feature>
<dbReference type="InterPro" id="IPR036259">
    <property type="entry name" value="MFS_trans_sf"/>
</dbReference>
<dbReference type="SUPFAM" id="SSF103473">
    <property type="entry name" value="MFS general substrate transporter"/>
    <property type="match status" value="1"/>
</dbReference>
<feature type="transmembrane region" description="Helical" evidence="6">
    <location>
        <begin position="115"/>
        <end position="136"/>
    </location>
</feature>
<evidence type="ECO:0000313" key="8">
    <source>
        <dbReference type="EMBL" id="UQN36890.1"/>
    </source>
</evidence>
<accession>A0ABY4NK50</accession>
<keyword evidence="3 6" id="KW-0812">Transmembrane</keyword>
<dbReference type="RefSeq" id="WP_249461385.1">
    <property type="nucleotide sequence ID" value="NZ_CP094619.1"/>
</dbReference>
<sequence>MNQFASPPNQESISWRTWLALIALGISAFAIVTTELAPIGLLSPLATEFGQTEGQAGLIVTAYAWIAALTALLSAIFLGRVPRKPLLVGLMLVLTVSCAIAAFSAQFSMLLGARMIGALAHGAFWAMIGSIGAQLVPARQVGLATSIIFGGVSVASVLGVPLVNLLAQLDGWRTAFMVIAALSLVATIAIAWSVPRLSASTSIGLDALTSVLKNRTFQGIYLTTACAITAHFAAFTFIEPLLSSALRIRVNLISTLLLVFGIAGIVGNLISGKLIDRHLKRLVLISLALMTASVLAIGCLPVGSSAFIVGVLLLGWGAGVAIVFVGFQTWILRLAGSSAMPASAIYVAIFNAAIGAGALLGGIVLSMTSLSGLMVIVGSAMAASLIPVILIKAPTS</sequence>
<feature type="transmembrane region" description="Helical" evidence="6">
    <location>
        <begin position="143"/>
        <end position="163"/>
    </location>
</feature>
<evidence type="ECO:0000256" key="3">
    <source>
        <dbReference type="ARBA" id="ARBA00022692"/>
    </source>
</evidence>
<keyword evidence="9" id="KW-1185">Reference proteome</keyword>
<reference evidence="8 9" key="1">
    <citation type="journal article" date="2022" name="Int. J. Syst. Evol. Microbiol.">
        <title>Characterization of Alcaligenes aquatilis as a novel member of heterotrophic nitrifier-aerobic denitrifier and its performance in treating piggery wastewater.</title>
        <authorList>
            <person name="Cao X."/>
            <person name="Zhao B."/>
            <person name="Wu Y."/>
            <person name="Huang J."/>
            <person name="Wang H."/>
            <person name="Sun X."/>
            <person name="Li S."/>
        </authorList>
    </citation>
    <scope>NUCLEOTIDE SEQUENCE [LARGE SCALE GENOMIC DNA]</scope>
    <source>
        <strain evidence="8 9">AS1</strain>
    </source>
</reference>
<organism evidence="8 9">
    <name type="scientific">Alcaligenes aquatilis</name>
    <dbReference type="NCBI Taxonomy" id="323284"/>
    <lineage>
        <taxon>Bacteria</taxon>
        <taxon>Pseudomonadati</taxon>
        <taxon>Pseudomonadota</taxon>
        <taxon>Betaproteobacteria</taxon>
        <taxon>Burkholderiales</taxon>
        <taxon>Alcaligenaceae</taxon>
        <taxon>Alcaligenes</taxon>
    </lineage>
</organism>
<keyword evidence="4 6" id="KW-1133">Transmembrane helix</keyword>
<evidence type="ECO:0000256" key="1">
    <source>
        <dbReference type="ARBA" id="ARBA00004651"/>
    </source>
</evidence>
<name>A0ABY4NK50_9BURK</name>
<gene>
    <name evidence="8" type="ORF">MTR80_04020</name>
</gene>
<keyword evidence="5 6" id="KW-0472">Membrane</keyword>
<feature type="transmembrane region" description="Helical" evidence="6">
    <location>
        <begin position="344"/>
        <end position="365"/>
    </location>
</feature>
<proteinExistence type="predicted"/>
<keyword evidence="2" id="KW-1003">Cell membrane</keyword>
<feature type="transmembrane region" description="Helical" evidence="6">
    <location>
        <begin position="250"/>
        <end position="270"/>
    </location>
</feature>
<dbReference type="Pfam" id="PF07690">
    <property type="entry name" value="MFS_1"/>
    <property type="match status" value="1"/>
</dbReference>
<feature type="transmembrane region" description="Helical" evidence="6">
    <location>
        <begin position="219"/>
        <end position="238"/>
    </location>
</feature>
<dbReference type="PROSITE" id="PS50850">
    <property type="entry name" value="MFS"/>
    <property type="match status" value="1"/>
</dbReference>
<dbReference type="PANTHER" id="PTHR43124:SF3">
    <property type="entry name" value="CHLORAMPHENICOL EFFLUX PUMP RV0191"/>
    <property type="match status" value="1"/>
</dbReference>
<protein>
    <submittedName>
        <fullName evidence="8">MFS transporter</fullName>
    </submittedName>
</protein>
<evidence type="ECO:0000313" key="9">
    <source>
        <dbReference type="Proteomes" id="UP000831759"/>
    </source>
</evidence>
<evidence type="ECO:0000256" key="4">
    <source>
        <dbReference type="ARBA" id="ARBA00022989"/>
    </source>
</evidence>
<feature type="transmembrane region" description="Helical" evidence="6">
    <location>
        <begin position="282"/>
        <end position="303"/>
    </location>
</feature>
<dbReference type="Gene3D" id="1.20.1250.20">
    <property type="entry name" value="MFS general substrate transporter like domains"/>
    <property type="match status" value="2"/>
</dbReference>
<dbReference type="PANTHER" id="PTHR43124">
    <property type="entry name" value="PURINE EFFLUX PUMP PBUE"/>
    <property type="match status" value="1"/>
</dbReference>
<dbReference type="InterPro" id="IPR050189">
    <property type="entry name" value="MFS_Efflux_Transporters"/>
</dbReference>